<dbReference type="PROSITE" id="PS51450">
    <property type="entry name" value="LRR"/>
    <property type="match status" value="1"/>
</dbReference>
<evidence type="ECO:0000313" key="5">
    <source>
        <dbReference type="EMBL" id="LAA02624.1"/>
    </source>
</evidence>
<dbReference type="SUPFAM" id="SSF52058">
    <property type="entry name" value="L domain-like"/>
    <property type="match status" value="1"/>
</dbReference>
<keyword evidence="1" id="KW-0433">Leucine-rich repeat</keyword>
<dbReference type="EMBL" id="IAAA01004265">
    <property type="protein sequence ID" value="LAA02624.1"/>
    <property type="molecule type" value="mRNA"/>
</dbReference>
<name>A0A2L2Y379_PARTP</name>
<dbReference type="InterPro" id="IPR050328">
    <property type="entry name" value="Dev_Immune_Receptor"/>
</dbReference>
<dbReference type="OrthoDB" id="676979at2759"/>
<proteinExistence type="evidence at transcript level"/>
<dbReference type="InterPro" id="IPR032675">
    <property type="entry name" value="LRR_dom_sf"/>
</dbReference>
<organism evidence="5">
    <name type="scientific">Parasteatoda tepidariorum</name>
    <name type="common">Common house spider</name>
    <name type="synonym">Achaearanea tepidariorum</name>
    <dbReference type="NCBI Taxonomy" id="114398"/>
    <lineage>
        <taxon>Eukaryota</taxon>
        <taxon>Metazoa</taxon>
        <taxon>Ecdysozoa</taxon>
        <taxon>Arthropoda</taxon>
        <taxon>Chelicerata</taxon>
        <taxon>Arachnida</taxon>
        <taxon>Araneae</taxon>
        <taxon>Araneomorphae</taxon>
        <taxon>Entelegynae</taxon>
        <taxon>Araneoidea</taxon>
        <taxon>Theridiidae</taxon>
        <taxon>Parasteatoda</taxon>
    </lineage>
</organism>
<evidence type="ECO:0000256" key="3">
    <source>
        <dbReference type="ARBA" id="ARBA00022737"/>
    </source>
</evidence>
<dbReference type="GO" id="GO:0005615">
    <property type="term" value="C:extracellular space"/>
    <property type="evidence" value="ECO:0007669"/>
    <property type="project" value="TreeGrafter"/>
</dbReference>
<dbReference type="AlphaFoldDB" id="A0A2L2Y379"/>
<feature type="chain" id="PRO_5014869507" evidence="4">
    <location>
        <begin position="17"/>
        <end position="311"/>
    </location>
</feature>
<evidence type="ECO:0000256" key="2">
    <source>
        <dbReference type="ARBA" id="ARBA00022729"/>
    </source>
</evidence>
<reference evidence="5" key="1">
    <citation type="journal article" date="2016" name="Mol. Ecol. Resour.">
        <title>Evaluation of the impact of RNA preservation methods of spiders for de novo transcriptome assembly.</title>
        <authorList>
            <person name="Kono N."/>
            <person name="Nakamura H."/>
            <person name="Ito Y."/>
            <person name="Tomita M."/>
            <person name="Arakawa K."/>
        </authorList>
    </citation>
    <scope>NUCLEOTIDE SEQUENCE</scope>
    <source>
        <tissue evidence="5">Whole body</tissue>
    </source>
</reference>
<dbReference type="Gene3D" id="3.80.10.10">
    <property type="entry name" value="Ribonuclease Inhibitor"/>
    <property type="match status" value="1"/>
</dbReference>
<dbReference type="InterPro" id="IPR003591">
    <property type="entry name" value="Leu-rich_rpt_typical-subtyp"/>
</dbReference>
<dbReference type="PANTHER" id="PTHR24373:SF370">
    <property type="entry name" value="FISH-LIPS, ISOFORM E"/>
    <property type="match status" value="1"/>
</dbReference>
<keyword evidence="2 4" id="KW-0732">Signal</keyword>
<accession>A0A2L2Y379</accession>
<dbReference type="InterPro" id="IPR001611">
    <property type="entry name" value="Leu-rich_rpt"/>
</dbReference>
<keyword evidence="3" id="KW-0677">Repeat</keyword>
<dbReference type="Pfam" id="PF13855">
    <property type="entry name" value="LRR_8"/>
    <property type="match status" value="2"/>
</dbReference>
<evidence type="ECO:0000256" key="4">
    <source>
        <dbReference type="SAM" id="SignalP"/>
    </source>
</evidence>
<protein>
    <submittedName>
        <fullName evidence="5">Chondroadherin-like protein</fullName>
    </submittedName>
</protein>
<evidence type="ECO:0000256" key="1">
    <source>
        <dbReference type="ARBA" id="ARBA00022614"/>
    </source>
</evidence>
<dbReference type="GO" id="GO:0031012">
    <property type="term" value="C:extracellular matrix"/>
    <property type="evidence" value="ECO:0007669"/>
    <property type="project" value="TreeGrafter"/>
</dbReference>
<sequence length="311" mass="35159">MLRLVQILLIAATAFADDCPPTDKVLPCSCNQDRGIPTVNCEGVNSITEIEPAVKNTVGFNVSFAIVRSHLGDIPSDFFRGHTSVKLHFEQCVVRSFGDTPFRGLENSLETLNIYKVLDRSHTKLDKFRLSHLQKLKYVSLSENDIGELGNHWFEGGPASLEQLNLVSNKIEKVGDKVLASLVNLQQLYINTNRIKTVARSMLPNPSKHLWLLEAKLNHIEELPTDAFEGYPNLKIVNLSQNKLKSIPENVWGKVWNQLHAVYLDANNIVCDENLKWIYKQQLPREFTGKCGPGNNLQNRDLNSLKLEDFQ</sequence>
<feature type="signal peptide" evidence="4">
    <location>
        <begin position="1"/>
        <end position="16"/>
    </location>
</feature>
<dbReference type="PANTHER" id="PTHR24373">
    <property type="entry name" value="SLIT RELATED LEUCINE-RICH REPEAT NEURONAL PROTEIN"/>
    <property type="match status" value="1"/>
</dbReference>
<dbReference type="SMART" id="SM00369">
    <property type="entry name" value="LRR_TYP"/>
    <property type="match status" value="5"/>
</dbReference>